<comment type="caution">
    <text evidence="8">The sequence shown here is derived from an EMBL/GenBank/DDBJ whole genome shotgun (WGS) entry which is preliminary data.</text>
</comment>
<evidence type="ECO:0000256" key="2">
    <source>
        <dbReference type="ARBA" id="ARBA00009824"/>
    </source>
</evidence>
<dbReference type="EMBL" id="JAJVDC020000010">
    <property type="protein sequence ID" value="KAL1635588.1"/>
    <property type="molecule type" value="Genomic_DNA"/>
</dbReference>
<dbReference type="Gene3D" id="3.40.50.1820">
    <property type="entry name" value="alpha/beta hydrolase"/>
    <property type="match status" value="1"/>
</dbReference>
<gene>
    <name evidence="8" type="ORF">SLS56_001641</name>
</gene>
<evidence type="ECO:0000313" key="8">
    <source>
        <dbReference type="EMBL" id="KAL1635588.1"/>
    </source>
</evidence>
<feature type="region of interest" description="Disordered" evidence="6">
    <location>
        <begin position="145"/>
        <end position="176"/>
    </location>
</feature>
<evidence type="ECO:0000256" key="7">
    <source>
        <dbReference type="SAM" id="Phobius"/>
    </source>
</evidence>
<feature type="region of interest" description="Disordered" evidence="6">
    <location>
        <begin position="628"/>
        <end position="718"/>
    </location>
</feature>
<comment type="similarity">
    <text evidence="2">Belongs to the TMCO4 family.</text>
</comment>
<keyword evidence="3 7" id="KW-0812">Transmembrane</keyword>
<feature type="transmembrane region" description="Helical" evidence="7">
    <location>
        <begin position="279"/>
        <end position="302"/>
    </location>
</feature>
<dbReference type="SUPFAM" id="SSF53474">
    <property type="entry name" value="alpha/beta-Hydrolases"/>
    <property type="match status" value="1"/>
</dbReference>
<evidence type="ECO:0000256" key="3">
    <source>
        <dbReference type="ARBA" id="ARBA00022692"/>
    </source>
</evidence>
<dbReference type="Proteomes" id="UP001521116">
    <property type="component" value="Unassembled WGS sequence"/>
</dbReference>
<feature type="compositionally biased region" description="Basic and acidic residues" evidence="6">
    <location>
        <begin position="700"/>
        <end position="718"/>
    </location>
</feature>
<reference evidence="8 9" key="1">
    <citation type="submission" date="2024-02" db="EMBL/GenBank/DDBJ databases">
        <title>De novo assembly and annotation of 12 fungi associated with fruit tree decline syndrome in Ontario, Canada.</title>
        <authorList>
            <person name="Sulman M."/>
            <person name="Ellouze W."/>
            <person name="Ilyukhin E."/>
        </authorList>
    </citation>
    <scope>NUCLEOTIDE SEQUENCE [LARGE SCALE GENOMIC DNA]</scope>
    <source>
        <strain evidence="8 9">M1-105</strain>
    </source>
</reference>
<dbReference type="PANTHER" id="PTHR17920">
    <property type="entry name" value="TRANSMEMBRANE AND COILED-COIL DOMAIN-CONTAINING PROTEIN 4 TMCO4"/>
    <property type="match status" value="1"/>
</dbReference>
<keyword evidence="5 7" id="KW-0472">Membrane</keyword>
<evidence type="ECO:0000256" key="1">
    <source>
        <dbReference type="ARBA" id="ARBA00004141"/>
    </source>
</evidence>
<evidence type="ECO:0000256" key="5">
    <source>
        <dbReference type="ARBA" id="ARBA00023136"/>
    </source>
</evidence>
<evidence type="ECO:0000256" key="4">
    <source>
        <dbReference type="ARBA" id="ARBA00022989"/>
    </source>
</evidence>
<evidence type="ECO:0008006" key="10">
    <source>
        <dbReference type="Google" id="ProtNLM"/>
    </source>
</evidence>
<keyword evidence="9" id="KW-1185">Reference proteome</keyword>
<evidence type="ECO:0000313" key="9">
    <source>
        <dbReference type="Proteomes" id="UP001521116"/>
    </source>
</evidence>
<dbReference type="InterPro" id="IPR007941">
    <property type="entry name" value="DUF726"/>
</dbReference>
<feature type="compositionally biased region" description="Basic and acidic residues" evidence="6">
    <location>
        <begin position="632"/>
        <end position="679"/>
    </location>
</feature>
<feature type="compositionally biased region" description="Basic and acidic residues" evidence="6">
    <location>
        <begin position="159"/>
        <end position="176"/>
    </location>
</feature>
<evidence type="ECO:0000256" key="6">
    <source>
        <dbReference type="SAM" id="MobiDB-lite"/>
    </source>
</evidence>
<dbReference type="PANTHER" id="PTHR17920:SF22">
    <property type="entry name" value="DUF726 DOMAIN PROTEIN (AFU_ORTHOLOGUE AFUA_2G12860)"/>
    <property type="match status" value="1"/>
</dbReference>
<name>A0ABR3T7R0_9PEZI</name>
<accession>A0ABR3T7R0</accession>
<dbReference type="Pfam" id="PF05277">
    <property type="entry name" value="DUF726"/>
    <property type="match status" value="1"/>
</dbReference>
<organism evidence="8 9">
    <name type="scientific">Neofusicoccum ribis</name>
    <dbReference type="NCBI Taxonomy" id="45134"/>
    <lineage>
        <taxon>Eukaryota</taxon>
        <taxon>Fungi</taxon>
        <taxon>Dikarya</taxon>
        <taxon>Ascomycota</taxon>
        <taxon>Pezizomycotina</taxon>
        <taxon>Dothideomycetes</taxon>
        <taxon>Dothideomycetes incertae sedis</taxon>
        <taxon>Botryosphaeriales</taxon>
        <taxon>Botryosphaeriaceae</taxon>
        <taxon>Neofusicoccum</taxon>
    </lineage>
</organism>
<proteinExistence type="inferred from homology"/>
<comment type="subcellular location">
    <subcellularLocation>
        <location evidence="1">Membrane</location>
        <topology evidence="1">Multi-pass membrane protein</topology>
    </subcellularLocation>
</comment>
<keyword evidence="4 7" id="KW-1133">Transmembrane helix</keyword>
<protein>
    <recommendedName>
        <fullName evidence="10">DUF726-domain-containing protein</fullName>
    </recommendedName>
</protein>
<feature type="transmembrane region" description="Helical" evidence="7">
    <location>
        <begin position="314"/>
        <end position="340"/>
    </location>
</feature>
<dbReference type="InterPro" id="IPR029058">
    <property type="entry name" value="AB_hydrolase_fold"/>
</dbReference>
<feature type="region of interest" description="Disordered" evidence="6">
    <location>
        <begin position="1"/>
        <end position="26"/>
    </location>
</feature>
<sequence>MAKMLSGHMPWSHNEEEPKKEADDQSLTTVLETAELRSELTLLLANCLESQRKAITDAFDARLTGQQTDDVAHDLRGDDALRNPNIDTGTVDVEAWERLRREREQREKELSAPQMQELRAAALNFFDDWRDNVLQRVGEIVNSKETAKAQKGEAMAKSQPKERTRERTLSPKRTDEAASKALLELYPPIETPLAEMEEEKRALVLHSMLLLLLSLEHYSAHSRVLLLHLTSSLKLPIEFLTDDEAKVARGLLEAAHKMSADEETKKKAEENATSRKWKVGLASVAGAAVVGITGGLAAPLLAAGLGSVMGGLGLGATAAAGYLGTLASSSVIVGGLFGAYGGRMTGKMMDQYAKEVSDFGFVPIHTFHRPRKIEKEHRRLRVAIGISGWLTDKDEVVEPWRVIDSSTEGFALRYELEAMLNLGNALVGMVKSAAWSYAKSEIIKRTVFASLTAALWPIGLLKISRVVDNPFSVAKARSEKAGEVLADALVNRAQGERPVTLIGYSLGARVIYSCLQSLAERKAFGLVESVVLLGAPAPSTAADWRRMRSVVSGRVVNVYSTNDYILAFLYRTSSIQYGVAGLQKVEGVKGVENVDVSDLVSGHTRYRYLAGRILKKIGFEDVDLEEVEREEQEMRKVEEEEKKEQEAQEKKDEQKGEKDAAENADKEAEKLEKEVEQKSKLSLMEWTTEKLRLGGGSGGGKDKEKAEKMEKAETQTAM</sequence>
<feature type="compositionally biased region" description="Basic and acidic residues" evidence="6">
    <location>
        <begin position="13"/>
        <end position="23"/>
    </location>
</feature>